<feature type="compositionally biased region" description="Low complexity" evidence="1">
    <location>
        <begin position="410"/>
        <end position="420"/>
    </location>
</feature>
<evidence type="ECO:0000313" key="4">
    <source>
        <dbReference type="Proteomes" id="UP001295794"/>
    </source>
</evidence>
<dbReference type="EMBL" id="CAVNYO010000138">
    <property type="protein sequence ID" value="CAK5268384.1"/>
    <property type="molecule type" value="Genomic_DNA"/>
</dbReference>
<feature type="compositionally biased region" description="Basic and acidic residues" evidence="1">
    <location>
        <begin position="147"/>
        <end position="156"/>
    </location>
</feature>
<comment type="caution">
    <text evidence="3">The sequence shown here is derived from an EMBL/GenBank/DDBJ whole genome shotgun (WGS) entry which is preliminary data.</text>
</comment>
<gene>
    <name evidence="2" type="ORF">MYCIT1_LOCUS11566</name>
    <name evidence="3" type="ORF">MYCIT1_LOCUS12957</name>
</gene>
<feature type="compositionally biased region" description="Basic and acidic residues" evidence="1">
    <location>
        <begin position="353"/>
        <end position="367"/>
    </location>
</feature>
<feature type="region of interest" description="Disordered" evidence="1">
    <location>
        <begin position="1"/>
        <end position="72"/>
    </location>
</feature>
<name>A0AAD2H4J0_9AGAR</name>
<evidence type="ECO:0000256" key="1">
    <source>
        <dbReference type="SAM" id="MobiDB-lite"/>
    </source>
</evidence>
<feature type="compositionally biased region" description="Polar residues" evidence="1">
    <location>
        <begin position="421"/>
        <end position="436"/>
    </location>
</feature>
<accession>A0AAD2H4J0</accession>
<feature type="region of interest" description="Disordered" evidence="1">
    <location>
        <begin position="510"/>
        <end position="533"/>
    </location>
</feature>
<dbReference type="EMBL" id="CAVNYO010000145">
    <property type="protein sequence ID" value="CAK5269323.1"/>
    <property type="molecule type" value="Genomic_DNA"/>
</dbReference>
<feature type="compositionally biased region" description="Low complexity" evidence="1">
    <location>
        <begin position="234"/>
        <end position="276"/>
    </location>
</feature>
<evidence type="ECO:0000313" key="2">
    <source>
        <dbReference type="EMBL" id="CAK5268384.1"/>
    </source>
</evidence>
<feature type="compositionally biased region" description="Basic residues" evidence="1">
    <location>
        <begin position="383"/>
        <end position="394"/>
    </location>
</feature>
<proteinExistence type="predicted"/>
<feature type="compositionally biased region" description="Polar residues" evidence="1">
    <location>
        <begin position="1"/>
        <end position="10"/>
    </location>
</feature>
<feature type="region of interest" description="Disordered" evidence="1">
    <location>
        <begin position="147"/>
        <end position="206"/>
    </location>
</feature>
<feature type="region of interest" description="Disordered" evidence="1">
    <location>
        <begin position="219"/>
        <end position="308"/>
    </location>
</feature>
<protein>
    <submittedName>
        <fullName evidence="3">Uncharacterized protein</fullName>
    </submittedName>
</protein>
<feature type="compositionally biased region" description="Polar residues" evidence="1">
    <location>
        <begin position="195"/>
        <end position="206"/>
    </location>
</feature>
<dbReference type="Proteomes" id="UP001295794">
    <property type="component" value="Unassembled WGS sequence"/>
</dbReference>
<dbReference type="AlphaFoldDB" id="A0AAD2H4J0"/>
<evidence type="ECO:0000313" key="3">
    <source>
        <dbReference type="EMBL" id="CAK5269323.1"/>
    </source>
</evidence>
<keyword evidence="4" id="KW-1185">Reference proteome</keyword>
<sequence length="533" mass="58192">MQSRRTSGLTPLSIVLPHPALPRRRSHLSLVPSPHTPRSSPTCSSLAFSTNTNRKSTDSWNSWNSSSQDLSEDRDYEWKADQVLLLRRTLDALPPHLMTPFNGPIPPSNLLDKIARGVSQAKGEDWPHSLRATRVKLIELARTIAEEDSKPRKSIPEEPASEVAHGSFPQGDVLQPTTNIGKEDRGSGSRRPLYRQSSMDFLNASDVQDNDSIGRLSKRLQKADRFIPNTSYHPYSRSQMNSRSSSPPRADHVPSLISPSTPSTSTLSSLASVSAPRQPLLRRSASIMSISSTTNSTTSTSRMSVSSGFSAVAADPRVQRVRRSESFCSPVPVESRFRPAVKRAPSYGALAQEARDQLPSVHEHGFHDLSIPDPSSDDEEKMRSRRAKRARVRKSGGTEPPLSPSPAPSSPAMSEAKASSRASVQKQQSDTRVRSTATVKRGIHVFGPELPRLATPAAEPQAQLLSAAPILASPTSSAERVKTLRRAKRLPAARRISFGSLIAPLGEDMHEADQEDSDEMRFGPGLGSAFQLR</sequence>
<feature type="compositionally biased region" description="Polar residues" evidence="1">
    <location>
        <begin position="36"/>
        <end position="54"/>
    </location>
</feature>
<feature type="compositionally biased region" description="Low complexity" evidence="1">
    <location>
        <begin position="284"/>
        <end position="308"/>
    </location>
</feature>
<feature type="region of interest" description="Disordered" evidence="1">
    <location>
        <begin position="353"/>
        <end position="436"/>
    </location>
</feature>
<reference evidence="3" key="1">
    <citation type="submission" date="2023-11" db="EMBL/GenBank/DDBJ databases">
        <authorList>
            <person name="De Vega J J."/>
            <person name="De Vega J J."/>
        </authorList>
    </citation>
    <scope>NUCLEOTIDE SEQUENCE</scope>
</reference>
<organism evidence="3 4">
    <name type="scientific">Mycena citricolor</name>
    <dbReference type="NCBI Taxonomy" id="2018698"/>
    <lineage>
        <taxon>Eukaryota</taxon>
        <taxon>Fungi</taxon>
        <taxon>Dikarya</taxon>
        <taxon>Basidiomycota</taxon>
        <taxon>Agaricomycotina</taxon>
        <taxon>Agaricomycetes</taxon>
        <taxon>Agaricomycetidae</taxon>
        <taxon>Agaricales</taxon>
        <taxon>Marasmiineae</taxon>
        <taxon>Mycenaceae</taxon>
        <taxon>Mycena</taxon>
    </lineage>
</organism>